<evidence type="ECO:0000313" key="2">
    <source>
        <dbReference type="EMBL" id="KAK8027722.1"/>
    </source>
</evidence>
<protein>
    <submittedName>
        <fullName evidence="2">Uncharacterized protein</fullName>
    </submittedName>
</protein>
<organism evidence="2 3">
    <name type="scientific">Apiospora marii</name>
    <dbReference type="NCBI Taxonomy" id="335849"/>
    <lineage>
        <taxon>Eukaryota</taxon>
        <taxon>Fungi</taxon>
        <taxon>Dikarya</taxon>
        <taxon>Ascomycota</taxon>
        <taxon>Pezizomycotina</taxon>
        <taxon>Sordariomycetes</taxon>
        <taxon>Xylariomycetidae</taxon>
        <taxon>Amphisphaeriales</taxon>
        <taxon>Apiosporaceae</taxon>
        <taxon>Apiospora</taxon>
    </lineage>
</organism>
<dbReference type="EMBL" id="JAQQWI010000007">
    <property type="protein sequence ID" value="KAK8027722.1"/>
    <property type="molecule type" value="Genomic_DNA"/>
</dbReference>
<keyword evidence="3" id="KW-1185">Reference proteome</keyword>
<name>A0ABR1S7B0_9PEZI</name>
<feature type="region of interest" description="Disordered" evidence="1">
    <location>
        <begin position="1"/>
        <end position="38"/>
    </location>
</feature>
<sequence>MHAAAGSWSWIWPPAQNQNYRTSPPAPPPQERNDKNKQKCPVVCGVYAKLPSGLDVKRDLHPSRIGVELDEVSRFVFDWSRASRDVQVIAQLAGVAKP</sequence>
<accession>A0ABR1S7B0</accession>
<dbReference type="Proteomes" id="UP001396898">
    <property type="component" value="Unassembled WGS sequence"/>
</dbReference>
<reference evidence="2 3" key="1">
    <citation type="submission" date="2023-01" db="EMBL/GenBank/DDBJ databases">
        <title>Analysis of 21 Apiospora genomes using comparative genomics revels a genus with tremendous synthesis potential of carbohydrate active enzymes and secondary metabolites.</title>
        <authorList>
            <person name="Sorensen T."/>
        </authorList>
    </citation>
    <scope>NUCLEOTIDE SEQUENCE [LARGE SCALE GENOMIC DNA]</scope>
    <source>
        <strain evidence="2 3">CBS 20057</strain>
    </source>
</reference>
<comment type="caution">
    <text evidence="2">The sequence shown here is derived from an EMBL/GenBank/DDBJ whole genome shotgun (WGS) entry which is preliminary data.</text>
</comment>
<evidence type="ECO:0000313" key="3">
    <source>
        <dbReference type="Proteomes" id="UP001396898"/>
    </source>
</evidence>
<proteinExistence type="predicted"/>
<evidence type="ECO:0000256" key="1">
    <source>
        <dbReference type="SAM" id="MobiDB-lite"/>
    </source>
</evidence>
<gene>
    <name evidence="2" type="ORF">PG991_004778</name>
</gene>